<name>A0A450YAS0_9GAMM</name>
<evidence type="ECO:0000256" key="1">
    <source>
        <dbReference type="SAM" id="MobiDB-lite"/>
    </source>
</evidence>
<sequence>MGGSSRSRPRYSDNEGFEGSGGCVETHSLSALARRAHIFPGIMVLPQRGFVDEMPEKG</sequence>
<proteinExistence type="predicted"/>
<organism evidence="2">
    <name type="scientific">Candidatus Kentrum sp. TC</name>
    <dbReference type="NCBI Taxonomy" id="2126339"/>
    <lineage>
        <taxon>Bacteria</taxon>
        <taxon>Pseudomonadati</taxon>
        <taxon>Pseudomonadota</taxon>
        <taxon>Gammaproteobacteria</taxon>
        <taxon>Candidatus Kentrum</taxon>
    </lineage>
</organism>
<dbReference type="AlphaFoldDB" id="A0A450YAS0"/>
<evidence type="ECO:0000313" key="2">
    <source>
        <dbReference type="EMBL" id="VFK38640.1"/>
    </source>
</evidence>
<protein>
    <submittedName>
        <fullName evidence="2">Uncharacterized protein</fullName>
    </submittedName>
</protein>
<feature type="region of interest" description="Disordered" evidence="1">
    <location>
        <begin position="1"/>
        <end position="24"/>
    </location>
</feature>
<dbReference type="EMBL" id="CAADFS010000005">
    <property type="protein sequence ID" value="VFK38640.1"/>
    <property type="molecule type" value="Genomic_DNA"/>
</dbReference>
<reference evidence="2" key="1">
    <citation type="submission" date="2019-02" db="EMBL/GenBank/DDBJ databases">
        <authorList>
            <person name="Gruber-Vodicka R. H."/>
            <person name="Seah K. B. B."/>
        </authorList>
    </citation>
    <scope>NUCLEOTIDE SEQUENCE</scope>
    <source>
        <strain evidence="2">BECK_BZ123</strain>
    </source>
</reference>
<gene>
    <name evidence="2" type="ORF">BECKTC1821D_GA0114238_100517</name>
</gene>
<accession>A0A450YAS0</accession>